<evidence type="ECO:0000313" key="3">
    <source>
        <dbReference type="Proteomes" id="UP000775547"/>
    </source>
</evidence>
<reference evidence="2" key="2">
    <citation type="submission" date="2021-10" db="EMBL/GenBank/DDBJ databases">
        <title>Phylogenomics reveals ancestral predisposition of the termite-cultivated fungus Termitomyces towards a domesticated lifestyle.</title>
        <authorList>
            <person name="Auxier B."/>
            <person name="Grum-Grzhimaylo A."/>
            <person name="Cardenas M.E."/>
            <person name="Lodge J.D."/>
            <person name="Laessoe T."/>
            <person name="Pedersen O."/>
            <person name="Smith M.E."/>
            <person name="Kuyper T.W."/>
            <person name="Franco-Molano E.A."/>
            <person name="Baroni T.J."/>
            <person name="Aanen D.K."/>
        </authorList>
    </citation>
    <scope>NUCLEOTIDE SEQUENCE</scope>
    <source>
        <strain evidence="2">AP01</strain>
        <tissue evidence="2">Mycelium</tissue>
    </source>
</reference>
<reference evidence="2" key="1">
    <citation type="submission" date="2020-07" db="EMBL/GenBank/DDBJ databases">
        <authorList>
            <person name="Nieuwenhuis M."/>
            <person name="Van De Peppel L.J.J."/>
        </authorList>
    </citation>
    <scope>NUCLEOTIDE SEQUENCE</scope>
    <source>
        <strain evidence="2">AP01</strain>
        <tissue evidence="2">Mycelium</tissue>
    </source>
</reference>
<evidence type="ECO:0000313" key="2">
    <source>
        <dbReference type="EMBL" id="KAG5641398.1"/>
    </source>
</evidence>
<dbReference type="Proteomes" id="UP000775547">
    <property type="component" value="Unassembled WGS sequence"/>
</dbReference>
<evidence type="ECO:0000256" key="1">
    <source>
        <dbReference type="SAM" id="MobiDB-lite"/>
    </source>
</evidence>
<accession>A0A9P7K8Q9</accession>
<keyword evidence="3" id="KW-1185">Reference proteome</keyword>
<proteinExistence type="predicted"/>
<gene>
    <name evidence="2" type="ORF">DXG03_005351</name>
</gene>
<dbReference type="AlphaFoldDB" id="A0A9P7K8Q9"/>
<comment type="caution">
    <text evidence="2">The sequence shown here is derived from an EMBL/GenBank/DDBJ whole genome shotgun (WGS) entry which is preliminary data.</text>
</comment>
<feature type="region of interest" description="Disordered" evidence="1">
    <location>
        <begin position="81"/>
        <end position="160"/>
    </location>
</feature>
<organism evidence="2 3">
    <name type="scientific">Asterophora parasitica</name>
    <dbReference type="NCBI Taxonomy" id="117018"/>
    <lineage>
        <taxon>Eukaryota</taxon>
        <taxon>Fungi</taxon>
        <taxon>Dikarya</taxon>
        <taxon>Basidiomycota</taxon>
        <taxon>Agaricomycotina</taxon>
        <taxon>Agaricomycetes</taxon>
        <taxon>Agaricomycetidae</taxon>
        <taxon>Agaricales</taxon>
        <taxon>Tricholomatineae</taxon>
        <taxon>Lyophyllaceae</taxon>
        <taxon>Asterophora</taxon>
    </lineage>
</organism>
<sequence>MGQFRSLPLESLITAMLDAFREWVQFFNPPTRNATSAMRDMIKSRSLLQAPISTPRRSTADLLLHDFDNLDATFSIVLESTEWPEHETPTDCLPPLRTIEAKESNNKRVRSSQLFDSEGEPKSKKSKSVPSTRASSSAAAGPSSGMQRSSRIAGGSKKTT</sequence>
<name>A0A9P7K8Q9_9AGAR</name>
<dbReference type="EMBL" id="JABCKV010000320">
    <property type="protein sequence ID" value="KAG5641398.1"/>
    <property type="molecule type" value="Genomic_DNA"/>
</dbReference>
<protein>
    <submittedName>
        <fullName evidence="2">Uncharacterized protein</fullName>
    </submittedName>
</protein>
<feature type="compositionally biased region" description="Low complexity" evidence="1">
    <location>
        <begin position="128"/>
        <end position="145"/>
    </location>
</feature>